<name>A0A0J1AWU7_9TREE</name>
<evidence type="ECO:0000313" key="1">
    <source>
        <dbReference type="EMBL" id="KLT39769.1"/>
    </source>
</evidence>
<evidence type="ECO:0000313" key="2">
    <source>
        <dbReference type="Proteomes" id="UP000053611"/>
    </source>
</evidence>
<gene>
    <name evidence="1" type="ORF">CC85DRAFT_178058</name>
</gene>
<keyword evidence="2" id="KW-1185">Reference proteome</keyword>
<dbReference type="AlphaFoldDB" id="A0A0J1AWU7"/>
<dbReference type="EMBL" id="KQ087249">
    <property type="protein sequence ID" value="KLT39769.1"/>
    <property type="molecule type" value="Genomic_DNA"/>
</dbReference>
<proteinExistence type="predicted"/>
<accession>A0A0J1AWU7</accession>
<sequence>MPPSPAIPAILHPASCLTLGHRRGRHGRSATLPVHLPGSPRVSIFWLTILQRRRVATTIHVLALFRQTQLQRNATSKPCA</sequence>
<dbReference type="GeneID" id="28980357"/>
<dbReference type="Proteomes" id="UP000053611">
    <property type="component" value="Unassembled WGS sequence"/>
</dbReference>
<reference evidence="1 2" key="1">
    <citation type="submission" date="2015-03" db="EMBL/GenBank/DDBJ databases">
        <title>Genomics and transcriptomics of the oil-accumulating basidiomycete yeast T. oleaginosus allow insights into substrate utilization and the diverse evolutionary trajectories of mating systems in fungi.</title>
        <authorList>
            <consortium name="DOE Joint Genome Institute"/>
            <person name="Kourist R."/>
            <person name="Kracht O."/>
            <person name="Bracharz F."/>
            <person name="Lipzen A."/>
            <person name="Nolan M."/>
            <person name="Ohm R."/>
            <person name="Grigoriev I."/>
            <person name="Sun S."/>
            <person name="Heitman J."/>
            <person name="Bruck T."/>
            <person name="Nowrousian M."/>
        </authorList>
    </citation>
    <scope>NUCLEOTIDE SEQUENCE [LARGE SCALE GENOMIC DNA]</scope>
    <source>
        <strain evidence="1 2">IBC0246</strain>
    </source>
</reference>
<dbReference type="RefSeq" id="XP_018276260.1">
    <property type="nucleotide sequence ID" value="XM_018419754.1"/>
</dbReference>
<protein>
    <submittedName>
        <fullName evidence="1">Uncharacterized protein</fullName>
    </submittedName>
</protein>
<organism evidence="1 2">
    <name type="scientific">Cutaneotrichosporon oleaginosum</name>
    <dbReference type="NCBI Taxonomy" id="879819"/>
    <lineage>
        <taxon>Eukaryota</taxon>
        <taxon>Fungi</taxon>
        <taxon>Dikarya</taxon>
        <taxon>Basidiomycota</taxon>
        <taxon>Agaricomycotina</taxon>
        <taxon>Tremellomycetes</taxon>
        <taxon>Trichosporonales</taxon>
        <taxon>Trichosporonaceae</taxon>
        <taxon>Cutaneotrichosporon</taxon>
    </lineage>
</organism>